<gene>
    <name evidence="1" type="ORF">SAMN05216387_102195</name>
</gene>
<protein>
    <submittedName>
        <fullName evidence="1">Uncharacterized protein</fullName>
    </submittedName>
</protein>
<dbReference type="AlphaFoldDB" id="A0A1H7IPA5"/>
<organism evidence="1 2">
    <name type="scientific">Nitrosovibrio tenuis</name>
    <dbReference type="NCBI Taxonomy" id="1233"/>
    <lineage>
        <taxon>Bacteria</taxon>
        <taxon>Pseudomonadati</taxon>
        <taxon>Pseudomonadota</taxon>
        <taxon>Betaproteobacteria</taxon>
        <taxon>Nitrosomonadales</taxon>
        <taxon>Nitrosomonadaceae</taxon>
        <taxon>Nitrosovibrio</taxon>
    </lineage>
</organism>
<dbReference type="EMBL" id="FOBH01000002">
    <property type="protein sequence ID" value="SEK62575.1"/>
    <property type="molecule type" value="Genomic_DNA"/>
</dbReference>
<proteinExistence type="predicted"/>
<evidence type="ECO:0000313" key="1">
    <source>
        <dbReference type="EMBL" id="SEK62575.1"/>
    </source>
</evidence>
<evidence type="ECO:0000313" key="2">
    <source>
        <dbReference type="Proteomes" id="UP000198620"/>
    </source>
</evidence>
<name>A0A1H7IPA5_9PROT</name>
<sequence length="79" mass="9050">MTLAGTGVSFAFPFRVSRCVVQSRLANFIFLINTGPLFQQNLNSAWNESMSGRFQVFAQFPAVFVNYISFECHYILKHH</sequence>
<dbReference type="STRING" id="1233.SAMN05216387_102195"/>
<dbReference type="Proteomes" id="UP000198620">
    <property type="component" value="Unassembled WGS sequence"/>
</dbReference>
<keyword evidence="2" id="KW-1185">Reference proteome</keyword>
<reference evidence="1 2" key="1">
    <citation type="submission" date="2016-10" db="EMBL/GenBank/DDBJ databases">
        <authorList>
            <person name="de Groot N.N."/>
        </authorList>
    </citation>
    <scope>NUCLEOTIDE SEQUENCE [LARGE SCALE GENOMIC DNA]</scope>
    <source>
        <strain evidence="1 2">Nv1</strain>
    </source>
</reference>
<accession>A0A1H7IPA5</accession>